<comment type="caution">
    <text evidence="1">The sequence shown here is derived from an EMBL/GenBank/DDBJ whole genome shotgun (WGS) entry which is preliminary data.</text>
</comment>
<accession>A0A2M9HHJ2</accession>
<protein>
    <submittedName>
        <fullName evidence="1">Uncharacterized protein</fullName>
    </submittedName>
</protein>
<evidence type="ECO:0000313" key="2">
    <source>
        <dbReference type="Proteomes" id="UP000231451"/>
    </source>
</evidence>
<dbReference type="OrthoDB" id="3238427at2"/>
<evidence type="ECO:0000313" key="1">
    <source>
        <dbReference type="EMBL" id="PJM76284.1"/>
    </source>
</evidence>
<reference evidence="1 2" key="1">
    <citation type="submission" date="2017-10" db="EMBL/GenBank/DDBJ databases">
        <title>Draft genome sequences of strains TRE 1, TRE 9, TRE H and TRI 7, isolated from tamarins, belonging to four potential novel Bifidobacterium species.</title>
        <authorList>
            <person name="Mattarelli P."/>
            <person name="Modesto M."/>
            <person name="Puglisi E."/>
            <person name="Morelli L."/>
            <person name="Spezio C."/>
            <person name="Bonetti A."/>
            <person name="Sandri C."/>
        </authorList>
    </citation>
    <scope>NUCLEOTIDE SEQUENCE [LARGE SCALE GENOMIC DNA]</scope>
    <source>
        <strain evidence="2">TRI7</strain>
    </source>
</reference>
<organism evidence="1 2">
    <name type="scientific">Bifidobacterium simiarum</name>
    <dbReference type="NCBI Taxonomy" id="2045441"/>
    <lineage>
        <taxon>Bacteria</taxon>
        <taxon>Bacillati</taxon>
        <taxon>Actinomycetota</taxon>
        <taxon>Actinomycetes</taxon>
        <taxon>Bifidobacteriales</taxon>
        <taxon>Bifidobacteriaceae</taxon>
        <taxon>Bifidobacterium</taxon>
    </lineage>
</organism>
<keyword evidence="2" id="KW-1185">Reference proteome</keyword>
<proteinExistence type="predicted"/>
<dbReference type="RefSeq" id="WP_100512151.1">
    <property type="nucleotide sequence ID" value="NZ_JAFEJQ010000011.1"/>
</dbReference>
<sequence length="161" mass="18189">MEQDNDNNDGDKRINFTFTMPSLYGADGQNRAVKMRVCRVSHHDLSAGECADLATRSCHLACIAADVVRGRLRPQILDNRLTEKSIDRLMFLSALLDTDKDARDALHRHLPVVPQYLFGTLLSTECFDACIGLSIGYEDYYVSLVLRRKGSRWLCTMLDFG</sequence>
<dbReference type="Proteomes" id="UP000231451">
    <property type="component" value="Unassembled WGS sequence"/>
</dbReference>
<dbReference type="AlphaFoldDB" id="A0A2M9HHJ2"/>
<dbReference type="EMBL" id="PEBK01000001">
    <property type="protein sequence ID" value="PJM76284.1"/>
    <property type="molecule type" value="Genomic_DNA"/>
</dbReference>
<gene>
    <name evidence="1" type="ORF">CSQ87_01885</name>
</gene>
<name>A0A2M9HHJ2_9BIFI</name>